<evidence type="ECO:0000313" key="2">
    <source>
        <dbReference type="EMBL" id="PTQ37013.1"/>
    </source>
</evidence>
<organism evidence="2 3">
    <name type="scientific">Marchantia polymorpha</name>
    <name type="common">Common liverwort</name>
    <name type="synonym">Marchantia aquatica</name>
    <dbReference type="NCBI Taxonomy" id="3197"/>
    <lineage>
        <taxon>Eukaryota</taxon>
        <taxon>Viridiplantae</taxon>
        <taxon>Streptophyta</taxon>
        <taxon>Embryophyta</taxon>
        <taxon>Marchantiophyta</taxon>
        <taxon>Marchantiopsida</taxon>
        <taxon>Marchantiidae</taxon>
        <taxon>Marchantiales</taxon>
        <taxon>Marchantiaceae</taxon>
        <taxon>Marchantia</taxon>
    </lineage>
</organism>
<accession>A0A2R6WT28</accession>
<gene>
    <name evidence="2" type="ORF">MARPO_0060s0088</name>
</gene>
<sequence length="176" mass="20100">MAQLCIGWSFSRGQELPVSYPSYTPYLRNRNSMIVIFRHEVSEFFNASTSSACPITSLQKLRIVCHSDRITHLQQHRVTTAASTAETPQRRMSVEPYFLFDISSLRMKLTRLLERDSGCSIFLHIFLWMPEFRGLQGRCIVICREGSHSQAWPGPRSKLKPSKLSKLSPAPTPVTK</sequence>
<keyword evidence="3" id="KW-1185">Reference proteome</keyword>
<feature type="region of interest" description="Disordered" evidence="1">
    <location>
        <begin position="148"/>
        <end position="176"/>
    </location>
</feature>
<proteinExistence type="predicted"/>
<evidence type="ECO:0000313" key="3">
    <source>
        <dbReference type="Proteomes" id="UP000244005"/>
    </source>
</evidence>
<reference evidence="3" key="1">
    <citation type="journal article" date="2017" name="Cell">
        <title>Insights into land plant evolution garnered from the Marchantia polymorpha genome.</title>
        <authorList>
            <person name="Bowman J.L."/>
            <person name="Kohchi T."/>
            <person name="Yamato K.T."/>
            <person name="Jenkins J."/>
            <person name="Shu S."/>
            <person name="Ishizaki K."/>
            <person name="Yamaoka S."/>
            <person name="Nishihama R."/>
            <person name="Nakamura Y."/>
            <person name="Berger F."/>
            <person name="Adam C."/>
            <person name="Aki S.S."/>
            <person name="Althoff F."/>
            <person name="Araki T."/>
            <person name="Arteaga-Vazquez M.A."/>
            <person name="Balasubrmanian S."/>
            <person name="Barry K."/>
            <person name="Bauer D."/>
            <person name="Boehm C.R."/>
            <person name="Briginshaw L."/>
            <person name="Caballero-Perez J."/>
            <person name="Catarino B."/>
            <person name="Chen F."/>
            <person name="Chiyoda S."/>
            <person name="Chovatia M."/>
            <person name="Davies K.M."/>
            <person name="Delmans M."/>
            <person name="Demura T."/>
            <person name="Dierschke T."/>
            <person name="Dolan L."/>
            <person name="Dorantes-Acosta A.E."/>
            <person name="Eklund D.M."/>
            <person name="Florent S.N."/>
            <person name="Flores-Sandoval E."/>
            <person name="Fujiyama A."/>
            <person name="Fukuzawa H."/>
            <person name="Galik B."/>
            <person name="Grimanelli D."/>
            <person name="Grimwood J."/>
            <person name="Grossniklaus U."/>
            <person name="Hamada T."/>
            <person name="Haseloff J."/>
            <person name="Hetherington A.J."/>
            <person name="Higo A."/>
            <person name="Hirakawa Y."/>
            <person name="Hundley H.N."/>
            <person name="Ikeda Y."/>
            <person name="Inoue K."/>
            <person name="Inoue S.I."/>
            <person name="Ishida S."/>
            <person name="Jia Q."/>
            <person name="Kakita M."/>
            <person name="Kanazawa T."/>
            <person name="Kawai Y."/>
            <person name="Kawashima T."/>
            <person name="Kennedy M."/>
            <person name="Kinose K."/>
            <person name="Kinoshita T."/>
            <person name="Kohara Y."/>
            <person name="Koide E."/>
            <person name="Komatsu K."/>
            <person name="Kopischke S."/>
            <person name="Kubo M."/>
            <person name="Kyozuka J."/>
            <person name="Lagercrantz U."/>
            <person name="Lin S.S."/>
            <person name="Lindquist E."/>
            <person name="Lipzen A.M."/>
            <person name="Lu C.W."/>
            <person name="De Luna E."/>
            <person name="Martienssen R.A."/>
            <person name="Minamino N."/>
            <person name="Mizutani M."/>
            <person name="Mizutani M."/>
            <person name="Mochizuki N."/>
            <person name="Monte I."/>
            <person name="Mosher R."/>
            <person name="Nagasaki H."/>
            <person name="Nakagami H."/>
            <person name="Naramoto S."/>
            <person name="Nishitani K."/>
            <person name="Ohtani M."/>
            <person name="Okamoto T."/>
            <person name="Okumura M."/>
            <person name="Phillips J."/>
            <person name="Pollak B."/>
            <person name="Reinders A."/>
            <person name="Rovekamp M."/>
            <person name="Sano R."/>
            <person name="Sawa S."/>
            <person name="Schmid M.W."/>
            <person name="Shirakawa M."/>
            <person name="Solano R."/>
            <person name="Spunde A."/>
            <person name="Suetsugu N."/>
            <person name="Sugano S."/>
            <person name="Sugiyama A."/>
            <person name="Sun R."/>
            <person name="Suzuki Y."/>
            <person name="Takenaka M."/>
            <person name="Takezawa D."/>
            <person name="Tomogane H."/>
            <person name="Tsuzuki M."/>
            <person name="Ueda T."/>
            <person name="Umeda M."/>
            <person name="Ward J.M."/>
            <person name="Watanabe Y."/>
            <person name="Yazaki K."/>
            <person name="Yokoyama R."/>
            <person name="Yoshitake Y."/>
            <person name="Yotsui I."/>
            <person name="Zachgo S."/>
            <person name="Schmutz J."/>
        </authorList>
    </citation>
    <scope>NUCLEOTIDE SEQUENCE [LARGE SCALE GENOMIC DNA]</scope>
    <source>
        <strain evidence="3">Tak-1</strain>
    </source>
</reference>
<dbReference type="AlphaFoldDB" id="A0A2R6WT28"/>
<dbReference type="EMBL" id="KZ772732">
    <property type="protein sequence ID" value="PTQ37013.1"/>
    <property type="molecule type" value="Genomic_DNA"/>
</dbReference>
<dbReference type="Proteomes" id="UP000244005">
    <property type="component" value="Unassembled WGS sequence"/>
</dbReference>
<evidence type="ECO:0000256" key="1">
    <source>
        <dbReference type="SAM" id="MobiDB-lite"/>
    </source>
</evidence>
<dbReference type="Gramene" id="Mp6g08330.1">
    <property type="protein sequence ID" value="Mp6g08330.1.cds"/>
    <property type="gene ID" value="Mp6g08330"/>
</dbReference>
<name>A0A2R6WT28_MARPO</name>
<protein>
    <submittedName>
        <fullName evidence="2">Uncharacterized protein</fullName>
    </submittedName>
</protein>